<name>A0A0C5VJS0_9GAMM</name>
<dbReference type="Gene3D" id="3.30.2010.10">
    <property type="entry name" value="Metalloproteases ('zincins'), catalytic domain"/>
    <property type="match status" value="1"/>
</dbReference>
<proteinExistence type="inferred from homology"/>
<keyword evidence="4 6" id="KW-0862">Zinc</keyword>
<evidence type="ECO:0000313" key="11">
    <source>
        <dbReference type="Proteomes" id="UP000032266"/>
    </source>
</evidence>
<dbReference type="HOGENOM" id="CLU_029002_5_0_6"/>
<dbReference type="PANTHER" id="PTHR22726">
    <property type="entry name" value="METALLOENDOPEPTIDASE OMA1"/>
    <property type="match status" value="1"/>
</dbReference>
<evidence type="ECO:0000256" key="5">
    <source>
        <dbReference type="ARBA" id="ARBA00023049"/>
    </source>
</evidence>
<dbReference type="Proteomes" id="UP000032266">
    <property type="component" value="Chromosome"/>
</dbReference>
<feature type="chain" id="PRO_5002194618" evidence="8">
    <location>
        <begin position="19"/>
        <end position="276"/>
    </location>
</feature>
<dbReference type="PROSITE" id="PS51257">
    <property type="entry name" value="PROKAR_LIPOPROTEIN"/>
    <property type="match status" value="1"/>
</dbReference>
<accession>A0A0C5VJS0</accession>
<keyword evidence="8" id="KW-0732">Signal</keyword>
<reference evidence="10 11" key="1">
    <citation type="submission" date="2014-01" db="EMBL/GenBank/DDBJ databases">
        <title>Full genme sequencing of cellulolytic bacterium Gynuella sunshinyii YC6258T gen. nov., sp. nov.</title>
        <authorList>
            <person name="Khan H."/>
            <person name="Chung E.J."/>
            <person name="Chung Y.R."/>
        </authorList>
    </citation>
    <scope>NUCLEOTIDE SEQUENCE [LARGE SCALE GENOMIC DNA]</scope>
    <source>
        <strain evidence="10 11">YC6258</strain>
    </source>
</reference>
<comment type="similarity">
    <text evidence="6">Belongs to the peptidase M48 family.</text>
</comment>
<evidence type="ECO:0000256" key="4">
    <source>
        <dbReference type="ARBA" id="ARBA00022833"/>
    </source>
</evidence>
<keyword evidence="2" id="KW-0479">Metal-binding</keyword>
<dbReference type="STRING" id="1445510.YC6258_02874"/>
<sequence>MRRALIVALSTALISACATSPTGRSQLMLISPEAAISESRQAYVSTVTELNQSHKLITDKAWVQRISTITGRLVTEAIKTQPASADWQWSVAIIDDPDTLNAWCMAGGRMAIYSGIVTKLQLTDDEIAQIMGHEISHALANHTAEQMSRAVLMNAGLSVASQVTDNNGLVLNGTAIAAQLALQLPNSRTAESEADRIGIELAARAGYNPSAAVSLWNKMSASGNGSTPQFLSTHPSPENRSKTLQSLGAEMRALNPGLTKAKVYPVKIITDVAQLK</sequence>
<feature type="region of interest" description="Disordered" evidence="7">
    <location>
        <begin position="224"/>
        <end position="243"/>
    </location>
</feature>
<dbReference type="CDD" id="cd07331">
    <property type="entry name" value="M48C_Oma1_like"/>
    <property type="match status" value="1"/>
</dbReference>
<evidence type="ECO:0000256" key="1">
    <source>
        <dbReference type="ARBA" id="ARBA00022670"/>
    </source>
</evidence>
<feature type="signal peptide" evidence="8">
    <location>
        <begin position="1"/>
        <end position="18"/>
    </location>
</feature>
<dbReference type="InterPro" id="IPR001915">
    <property type="entry name" value="Peptidase_M48"/>
</dbReference>
<evidence type="ECO:0000256" key="8">
    <source>
        <dbReference type="SAM" id="SignalP"/>
    </source>
</evidence>
<evidence type="ECO:0000256" key="7">
    <source>
        <dbReference type="SAM" id="MobiDB-lite"/>
    </source>
</evidence>
<feature type="domain" description="Peptidase M48" evidence="9">
    <location>
        <begin position="75"/>
        <end position="246"/>
    </location>
</feature>
<dbReference type="AlphaFoldDB" id="A0A0C5VJS0"/>
<dbReference type="GO" id="GO:0051603">
    <property type="term" value="P:proteolysis involved in protein catabolic process"/>
    <property type="evidence" value="ECO:0007669"/>
    <property type="project" value="TreeGrafter"/>
</dbReference>
<dbReference type="InterPro" id="IPR051156">
    <property type="entry name" value="Mito/Outer_Membr_Metalloprot"/>
</dbReference>
<organism evidence="10 11">
    <name type="scientific">Gynuella sunshinyii YC6258</name>
    <dbReference type="NCBI Taxonomy" id="1445510"/>
    <lineage>
        <taxon>Bacteria</taxon>
        <taxon>Pseudomonadati</taxon>
        <taxon>Pseudomonadota</taxon>
        <taxon>Gammaproteobacteria</taxon>
        <taxon>Oceanospirillales</taxon>
        <taxon>Saccharospirillaceae</taxon>
        <taxon>Gynuella</taxon>
    </lineage>
</organism>
<dbReference type="GO" id="GO:0016020">
    <property type="term" value="C:membrane"/>
    <property type="evidence" value="ECO:0007669"/>
    <property type="project" value="TreeGrafter"/>
</dbReference>
<evidence type="ECO:0000259" key="9">
    <source>
        <dbReference type="Pfam" id="PF01435"/>
    </source>
</evidence>
<dbReference type="PANTHER" id="PTHR22726:SF1">
    <property type="entry name" value="METALLOENDOPEPTIDASE OMA1, MITOCHONDRIAL"/>
    <property type="match status" value="1"/>
</dbReference>
<evidence type="ECO:0000256" key="3">
    <source>
        <dbReference type="ARBA" id="ARBA00022801"/>
    </source>
</evidence>
<dbReference type="GO" id="GO:0004222">
    <property type="term" value="F:metalloendopeptidase activity"/>
    <property type="evidence" value="ECO:0007669"/>
    <property type="project" value="InterPro"/>
</dbReference>
<dbReference type="GO" id="GO:0046872">
    <property type="term" value="F:metal ion binding"/>
    <property type="evidence" value="ECO:0007669"/>
    <property type="project" value="UniProtKB-KW"/>
</dbReference>
<evidence type="ECO:0000256" key="6">
    <source>
        <dbReference type="RuleBase" id="RU003983"/>
    </source>
</evidence>
<dbReference type="PATRIC" id="fig|1445510.3.peg.2844"/>
<keyword evidence="1 6" id="KW-0645">Protease</keyword>
<dbReference type="Pfam" id="PF01435">
    <property type="entry name" value="Peptidase_M48"/>
    <property type="match status" value="1"/>
</dbReference>
<keyword evidence="11" id="KW-1185">Reference proteome</keyword>
<dbReference type="OrthoDB" id="9810445at2"/>
<dbReference type="EMBL" id="CP007142">
    <property type="protein sequence ID" value="AJQ94912.1"/>
    <property type="molecule type" value="Genomic_DNA"/>
</dbReference>
<protein>
    <submittedName>
        <fullName evidence="10">Putative Zn-dependent protease, contains TPR repeats</fullName>
    </submittedName>
</protein>
<keyword evidence="5 6" id="KW-0482">Metalloprotease</keyword>
<evidence type="ECO:0000313" key="10">
    <source>
        <dbReference type="EMBL" id="AJQ94912.1"/>
    </source>
</evidence>
<dbReference type="KEGG" id="gsn:YC6258_02874"/>
<gene>
    <name evidence="10" type="ORF">YC6258_02874</name>
</gene>
<keyword evidence="3 6" id="KW-0378">Hydrolase</keyword>
<evidence type="ECO:0000256" key="2">
    <source>
        <dbReference type="ARBA" id="ARBA00022723"/>
    </source>
</evidence>
<comment type="cofactor">
    <cofactor evidence="6">
        <name>Zn(2+)</name>
        <dbReference type="ChEBI" id="CHEBI:29105"/>
    </cofactor>
    <text evidence="6">Binds 1 zinc ion per subunit.</text>
</comment>
<dbReference type="RefSeq" id="WP_044617343.1">
    <property type="nucleotide sequence ID" value="NZ_CP007142.1"/>
</dbReference>